<reference evidence="3" key="2">
    <citation type="submission" date="2025-09" db="UniProtKB">
        <authorList>
            <consortium name="Ensembl"/>
        </authorList>
    </citation>
    <scope>IDENTIFICATION</scope>
</reference>
<proteinExistence type="predicted"/>
<dbReference type="STRING" id="94237.ENSMMOP00000019249"/>
<feature type="compositionally biased region" description="Gly residues" evidence="1">
    <location>
        <begin position="107"/>
        <end position="120"/>
    </location>
</feature>
<reference evidence="3" key="1">
    <citation type="submission" date="2025-08" db="UniProtKB">
        <authorList>
            <consortium name="Ensembl"/>
        </authorList>
    </citation>
    <scope>IDENTIFICATION</scope>
</reference>
<evidence type="ECO:0000313" key="4">
    <source>
        <dbReference type="Proteomes" id="UP000261620"/>
    </source>
</evidence>
<evidence type="ECO:0000259" key="2">
    <source>
        <dbReference type="PROSITE" id="PS50824"/>
    </source>
</evidence>
<evidence type="ECO:0000313" key="3">
    <source>
        <dbReference type="Ensembl" id="ENSMMOP00000019249.1"/>
    </source>
</evidence>
<evidence type="ECO:0000256" key="1">
    <source>
        <dbReference type="SAM" id="MobiDB-lite"/>
    </source>
</evidence>
<dbReference type="AlphaFoldDB" id="A0A3Q3XAE4"/>
<dbReference type="InterPro" id="IPR011029">
    <property type="entry name" value="DEATH-like_dom_sf"/>
</dbReference>
<dbReference type="Pfam" id="PF02758">
    <property type="entry name" value="PYRIN"/>
    <property type="match status" value="1"/>
</dbReference>
<keyword evidence="4" id="KW-1185">Reference proteome</keyword>
<organism evidence="3 4">
    <name type="scientific">Mola mola</name>
    <name type="common">Ocean sunfish</name>
    <name type="synonym">Tetraodon mola</name>
    <dbReference type="NCBI Taxonomy" id="94237"/>
    <lineage>
        <taxon>Eukaryota</taxon>
        <taxon>Metazoa</taxon>
        <taxon>Chordata</taxon>
        <taxon>Craniata</taxon>
        <taxon>Vertebrata</taxon>
        <taxon>Euteleostomi</taxon>
        <taxon>Actinopterygii</taxon>
        <taxon>Neopterygii</taxon>
        <taxon>Teleostei</taxon>
        <taxon>Neoteleostei</taxon>
        <taxon>Acanthomorphata</taxon>
        <taxon>Eupercaria</taxon>
        <taxon>Tetraodontiformes</taxon>
        <taxon>Molidae</taxon>
        <taxon>Mola</taxon>
    </lineage>
</organism>
<dbReference type="SMART" id="SM01289">
    <property type="entry name" value="PYRIN"/>
    <property type="match status" value="1"/>
</dbReference>
<dbReference type="InterPro" id="IPR004020">
    <property type="entry name" value="DAPIN"/>
</dbReference>
<name>A0A3Q3XAE4_MOLML</name>
<feature type="region of interest" description="Disordered" evidence="1">
    <location>
        <begin position="87"/>
        <end position="150"/>
    </location>
</feature>
<accession>A0A3Q3XAE4</accession>
<dbReference type="CDD" id="cd08321">
    <property type="entry name" value="Pyrin_ASC-like"/>
    <property type="match status" value="1"/>
</dbReference>
<dbReference type="Gene3D" id="1.10.533.10">
    <property type="entry name" value="Death Domain, Fas"/>
    <property type="match status" value="1"/>
</dbReference>
<dbReference type="PROSITE" id="PS50824">
    <property type="entry name" value="DAPIN"/>
    <property type="match status" value="1"/>
</dbReference>
<feature type="domain" description="Pyrin" evidence="2">
    <location>
        <begin position="1"/>
        <end position="90"/>
    </location>
</feature>
<dbReference type="Ensembl" id="ENSMMOT00000019570.1">
    <property type="protein sequence ID" value="ENSMMOP00000019249.1"/>
    <property type="gene ID" value="ENSMMOG00000014566.1"/>
</dbReference>
<protein>
    <recommendedName>
        <fullName evidence="2">Pyrin domain-containing protein</fullName>
    </recommendedName>
</protein>
<sequence length="150" mass="16111">MAPKTIKNALLDTLEDLTEQDFNKFCHQLLDRREEPRVTRRRVEGKDRLDVVDVLVSTFTEHGALNVAVEVLTQIACNQEAHTLGEATGVLPPAAGPQRGAASHTPPGGGQRPPGRGGRPGVDFYRARSSQCGSGGPDSDRLQPGGTHPR</sequence>
<dbReference type="SUPFAM" id="SSF47986">
    <property type="entry name" value="DEATH domain"/>
    <property type="match status" value="1"/>
</dbReference>
<dbReference type="Proteomes" id="UP000261620">
    <property type="component" value="Unplaced"/>
</dbReference>